<dbReference type="InterPro" id="IPR043502">
    <property type="entry name" value="DNA/RNA_pol_sf"/>
</dbReference>
<gene>
    <name evidence="5" type="ORF">TSUD_31340</name>
</gene>
<reference evidence="6" key="1">
    <citation type="journal article" date="2017" name="Front. Plant Sci.">
        <title>Climate Clever Clovers: New Paradigm to Reduce the Environmental Footprint of Ruminants by Breeding Low Methanogenic Forages Utilizing Haplotype Variation.</title>
        <authorList>
            <person name="Kaur P."/>
            <person name="Appels R."/>
            <person name="Bayer P.E."/>
            <person name="Keeble-Gagnere G."/>
            <person name="Wang J."/>
            <person name="Hirakawa H."/>
            <person name="Shirasawa K."/>
            <person name="Vercoe P."/>
            <person name="Stefanova K."/>
            <person name="Durmic Z."/>
            <person name="Nichols P."/>
            <person name="Revell C."/>
            <person name="Isobe S.N."/>
            <person name="Edwards D."/>
            <person name="Erskine W."/>
        </authorList>
    </citation>
    <scope>NUCLEOTIDE SEQUENCE [LARGE SCALE GENOMIC DNA]</scope>
    <source>
        <strain evidence="6">cv. Daliak</strain>
    </source>
</reference>
<evidence type="ECO:0000259" key="4">
    <source>
        <dbReference type="PROSITE" id="PS50878"/>
    </source>
</evidence>
<accession>A0A2Z6N0X6</accession>
<feature type="domain" description="Reverse transcriptase" evidence="4">
    <location>
        <begin position="742"/>
        <end position="1012"/>
    </location>
</feature>
<dbReference type="PANTHER" id="PTHR33116:SF86">
    <property type="entry name" value="REVERSE TRANSCRIPTASE DOMAIN-CONTAINING PROTEIN"/>
    <property type="match status" value="1"/>
</dbReference>
<dbReference type="GO" id="GO:0003676">
    <property type="term" value="F:nucleic acid binding"/>
    <property type="evidence" value="ECO:0007669"/>
    <property type="project" value="InterPro"/>
</dbReference>
<dbReference type="PROSITE" id="PS50158">
    <property type="entry name" value="ZF_CCHC"/>
    <property type="match status" value="1"/>
</dbReference>
<dbReference type="InterPro" id="IPR001878">
    <property type="entry name" value="Znf_CCHC"/>
</dbReference>
<keyword evidence="6" id="KW-1185">Reference proteome</keyword>
<dbReference type="PANTHER" id="PTHR33116">
    <property type="entry name" value="REVERSE TRANSCRIPTASE ZINC-BINDING DOMAIN-CONTAINING PROTEIN-RELATED-RELATED"/>
    <property type="match status" value="1"/>
</dbReference>
<dbReference type="InterPro" id="IPR044730">
    <property type="entry name" value="RNase_H-like_dom_plant"/>
</dbReference>
<protein>
    <recommendedName>
        <fullName evidence="7">Reverse transcriptase domain-containing protein</fullName>
    </recommendedName>
</protein>
<dbReference type="Pfam" id="PF14392">
    <property type="entry name" value="zf-CCHC_4"/>
    <property type="match status" value="1"/>
</dbReference>
<dbReference type="Pfam" id="PF03372">
    <property type="entry name" value="Exo_endo_phos"/>
    <property type="match status" value="1"/>
</dbReference>
<feature type="compositionally biased region" description="Low complexity" evidence="2">
    <location>
        <begin position="270"/>
        <end position="279"/>
    </location>
</feature>
<dbReference type="Pfam" id="PF00078">
    <property type="entry name" value="RVT_1"/>
    <property type="match status" value="1"/>
</dbReference>
<sequence length="1420" mass="162821">MTSINLEDLSIQNDGEEEGFSFDFEEDGEEQCDLRWCLVGRLLCDQPFHANSMMVSMANLWRPVKKVTIKEAKPGIFLFQFGHQLDMEAVINGGPWTFDNYLLILERIHVGLQIESIPLQHVELWVQIHNLPTGLMKETVGITLANYIGKFVEYDKNNKSSFWRQYMRVKVRLDVNQPLKKDTKVKNIFGEWCIVNFKYEKLGIFCFVCGVMGHSERRCPVRYDMEVDNGERGWSSNLRAELKRQGGRQTSRWLQESHGGRGSSSGGSGNQQQGENGPQARAGPTQAQESTINVSQTHFTQPASATKEAQSSTFAQSWQPGLPGPMIVLSWNCRGLSHPSAIPNLRNIAQGHRPDILFLSETLSKSQKMENLRVLLKFDSCLSVDVDGRSGGLSVMWKDTVKCQIMNYSRNFINIIVEDGEAGMWRLTCYYGYPERSRRRLAWEMLKELRDMSQLPWCIIGFRNVVNYLEGYPYTWTKSRGTDHVIEERLDRALANSLWLSLFPNAKLVNLLTSHSDHNPILLHREVVAAGWRVESESDVVGKLAHCAERLQKWVRGKKVKFKEEVARYEAEMARLRGEHYGSSTARFNDMRQQHAKVLIQEEAYWKQRAKMHWLKEGDLNTRFFHASTTARTKIKKIEKLISDENVIVTGQQGLCEVAHRYFDQLFKSNTGAYEPVLSLISPRVSMEDNEHLVAPISKEELRTALFQMHPDKSPGPDGFNPAFFQHFWDTCGTDIFQEVKGWLDRGYFPSSMNETNICLIPKCERPNNMKDYRPISLCNVLYKMVSKILANRLKQCLEKCVSEEQSAFIEGRSITDNALIAIEIIHYLKRKTRGAKAELALKIDISKAYDRVEWGFLKGMLIRMGFSEKWIKWMMLCVSSVNYSVLMNFERVGPIHPGRGLRQGDHLSPYLFILVAEGLTSLINKAVTQGDLHGVKICRGAHMVSHLLFADDCFLFCRANLSESKKLMEILKTYEEASGQEINLSKSEVFFSRNISREAQEDLSRLMGVRHVLGTGTYLGLPSLVGRSKKNTFAYIKDQIWKKINSWRSRLMSKAGKEAMIKSVLQAIPSYVMSIYLLPDTLIKEIERMINAFWWGGSNNTKGIRWLSWERMVSSKDRGGLGFRDFQVFNEAMVAKQGWNFIIRPHMLVSRIFKAKYFPKSSLFDAALGTNPSYVWRSIWRSRKVLMQGCRWMIGDGSKINVMYEPWLRSSISSWVNAPQNLEVHNLKVQQLMMPSSKQWDESKIMALFPTHVAQDILTVPLLDTIDEDKLIWKEEKNGMYTVRSGYKKLMREKGAWRNDIPCEPWGLLWKIKAPQKAKHLLWRICKDCLPTRHHKPQSVLAIWQPPPLGKLKCNVDASFFNNVGACGWGWCIRGGNGQFILAGSNILYETLNITEGEALAIKEAICETIQRGFTQVIF</sequence>
<dbReference type="InterPro" id="IPR005135">
    <property type="entry name" value="Endo/exonuclease/phosphatase"/>
</dbReference>
<keyword evidence="1" id="KW-0479">Metal-binding</keyword>
<evidence type="ECO:0000256" key="1">
    <source>
        <dbReference type="PROSITE-ProRule" id="PRU00047"/>
    </source>
</evidence>
<dbReference type="InterPro" id="IPR025836">
    <property type="entry name" value="Zn_knuckle_CX2CX4HX4C"/>
</dbReference>
<dbReference type="Proteomes" id="UP000242715">
    <property type="component" value="Unassembled WGS sequence"/>
</dbReference>
<dbReference type="SUPFAM" id="SSF56219">
    <property type="entry name" value="DNase I-like"/>
    <property type="match status" value="1"/>
</dbReference>
<organism evidence="5 6">
    <name type="scientific">Trifolium subterraneum</name>
    <name type="common">Subterranean clover</name>
    <dbReference type="NCBI Taxonomy" id="3900"/>
    <lineage>
        <taxon>Eukaryota</taxon>
        <taxon>Viridiplantae</taxon>
        <taxon>Streptophyta</taxon>
        <taxon>Embryophyta</taxon>
        <taxon>Tracheophyta</taxon>
        <taxon>Spermatophyta</taxon>
        <taxon>Magnoliopsida</taxon>
        <taxon>eudicotyledons</taxon>
        <taxon>Gunneridae</taxon>
        <taxon>Pentapetalae</taxon>
        <taxon>rosids</taxon>
        <taxon>fabids</taxon>
        <taxon>Fabales</taxon>
        <taxon>Fabaceae</taxon>
        <taxon>Papilionoideae</taxon>
        <taxon>50 kb inversion clade</taxon>
        <taxon>NPAAA clade</taxon>
        <taxon>Hologalegina</taxon>
        <taxon>IRL clade</taxon>
        <taxon>Trifolieae</taxon>
        <taxon>Trifolium</taxon>
    </lineage>
</organism>
<keyword evidence="1" id="KW-0863">Zinc-finger</keyword>
<evidence type="ECO:0000256" key="2">
    <source>
        <dbReference type="SAM" id="MobiDB-lite"/>
    </source>
</evidence>
<dbReference type="Gene3D" id="3.60.10.10">
    <property type="entry name" value="Endonuclease/exonuclease/phosphatase"/>
    <property type="match status" value="1"/>
</dbReference>
<dbReference type="InterPro" id="IPR002156">
    <property type="entry name" value="RNaseH_domain"/>
</dbReference>
<feature type="region of interest" description="Disordered" evidence="2">
    <location>
        <begin position="245"/>
        <end position="317"/>
    </location>
</feature>
<evidence type="ECO:0000313" key="6">
    <source>
        <dbReference type="Proteomes" id="UP000242715"/>
    </source>
</evidence>
<dbReference type="PROSITE" id="PS50878">
    <property type="entry name" value="RT_POL"/>
    <property type="match status" value="1"/>
</dbReference>
<evidence type="ECO:0000259" key="3">
    <source>
        <dbReference type="PROSITE" id="PS50158"/>
    </source>
</evidence>
<proteinExistence type="predicted"/>
<feature type="compositionally biased region" description="Polar residues" evidence="2">
    <location>
        <begin position="285"/>
        <end position="317"/>
    </location>
</feature>
<feature type="domain" description="CCHC-type" evidence="3">
    <location>
        <begin position="206"/>
        <end position="220"/>
    </location>
</feature>
<dbReference type="InterPro" id="IPR000477">
    <property type="entry name" value="RT_dom"/>
</dbReference>
<dbReference type="InterPro" id="IPR025558">
    <property type="entry name" value="DUF4283"/>
</dbReference>
<feature type="compositionally biased region" description="Gly residues" evidence="2">
    <location>
        <begin position="260"/>
        <end position="269"/>
    </location>
</feature>
<evidence type="ECO:0008006" key="7">
    <source>
        <dbReference type="Google" id="ProtNLM"/>
    </source>
</evidence>
<name>A0A2Z6N0X6_TRISU</name>
<dbReference type="CDD" id="cd01650">
    <property type="entry name" value="RT_nLTR_like"/>
    <property type="match status" value="1"/>
</dbReference>
<dbReference type="GO" id="GO:0008270">
    <property type="term" value="F:zinc ion binding"/>
    <property type="evidence" value="ECO:0007669"/>
    <property type="project" value="UniProtKB-KW"/>
</dbReference>
<evidence type="ECO:0000313" key="5">
    <source>
        <dbReference type="EMBL" id="GAU30662.1"/>
    </source>
</evidence>
<dbReference type="InterPro" id="IPR036691">
    <property type="entry name" value="Endo/exonu/phosph_ase_sf"/>
</dbReference>
<dbReference type="OrthoDB" id="428918at2759"/>
<keyword evidence="1" id="KW-0862">Zinc</keyword>
<dbReference type="Pfam" id="PF13456">
    <property type="entry name" value="RVT_3"/>
    <property type="match status" value="1"/>
</dbReference>
<dbReference type="SUPFAM" id="SSF56672">
    <property type="entry name" value="DNA/RNA polymerases"/>
    <property type="match status" value="1"/>
</dbReference>
<dbReference type="Pfam" id="PF14111">
    <property type="entry name" value="DUF4283"/>
    <property type="match status" value="1"/>
</dbReference>
<dbReference type="CDD" id="cd06222">
    <property type="entry name" value="RNase_H_like"/>
    <property type="match status" value="1"/>
</dbReference>
<dbReference type="EMBL" id="DF973432">
    <property type="protein sequence ID" value="GAU30662.1"/>
    <property type="molecule type" value="Genomic_DNA"/>
</dbReference>
<dbReference type="GO" id="GO:0004523">
    <property type="term" value="F:RNA-DNA hybrid ribonuclease activity"/>
    <property type="evidence" value="ECO:0007669"/>
    <property type="project" value="InterPro"/>
</dbReference>